<proteinExistence type="predicted"/>
<evidence type="ECO:0000256" key="1">
    <source>
        <dbReference type="ARBA" id="ARBA00004127"/>
    </source>
</evidence>
<feature type="transmembrane region" description="Helical" evidence="8">
    <location>
        <begin position="42"/>
        <end position="60"/>
    </location>
</feature>
<dbReference type="GO" id="GO:0005462">
    <property type="term" value="F:UDP-N-acetylglucosamine transmembrane transporter activity"/>
    <property type="evidence" value="ECO:0007669"/>
    <property type="project" value="TreeGrafter"/>
</dbReference>
<feature type="transmembrane region" description="Helical" evidence="8">
    <location>
        <begin position="72"/>
        <end position="92"/>
    </location>
</feature>
<evidence type="ECO:0000256" key="4">
    <source>
        <dbReference type="ARBA" id="ARBA00022692"/>
    </source>
</evidence>
<dbReference type="PANTHER" id="PTHR10778:SF4">
    <property type="entry name" value="NUCLEOTIDE SUGAR TRANSPORTER SLC35B4"/>
    <property type="match status" value="1"/>
</dbReference>
<keyword evidence="3" id="KW-0762">Sugar transport</keyword>
<sequence>MGTTAPVSKDEDAAAVAASLNGQAAPSSSIARRVAVEAGPSLLVASVMLGLIFGGCCSNVRSTRTPSLAAGYEGKILTLALARQVYALEAIINFEPASGTLLTFVQFVFVAVTGYIAQFDRTRPPFFVAPAKVPMRRWLINIVLFFSINVLNNHAFSYDISVPVHIILRSGGSITTMLAGYLYGKRYSRIQAMAVALLSCGITLAAWSDAKEKVGLIPGPTRNSPSTVVLFLTPHLHVGWPSSGFCAANPQHGPRDTVRGPGAVGHHGALHRGDVQALWSAVEGEPLLLAHTVAAPLPALCAVHGPHVERHAQERTPTGAGAARDGVGGRTRAQPAGVSCHERLDPVCLHPGRQPARGHVLGADGHHCAQHPQARQPAAEHLAFRELADWGHAVGCRGGFRLRGALLGGLEAEGGDEEAEEPWGRGSTGGGQEEELTSVYLSRMYAK</sequence>
<feature type="region of interest" description="Disordered" evidence="7">
    <location>
        <begin position="412"/>
        <end position="436"/>
    </location>
</feature>
<evidence type="ECO:0000256" key="6">
    <source>
        <dbReference type="ARBA" id="ARBA00023136"/>
    </source>
</evidence>
<dbReference type="AlphaFoldDB" id="A0A2S4L7W2"/>
<keyword evidence="5 8" id="KW-1133">Transmembrane helix</keyword>
<dbReference type="InterPro" id="IPR013657">
    <property type="entry name" value="SCL35B1-4/HUT1"/>
</dbReference>
<dbReference type="OrthoDB" id="999962at2759"/>
<evidence type="ECO:0000256" key="3">
    <source>
        <dbReference type="ARBA" id="ARBA00022597"/>
    </source>
</evidence>
<evidence type="ECO:0000256" key="5">
    <source>
        <dbReference type="ARBA" id="ARBA00022989"/>
    </source>
</evidence>
<evidence type="ECO:0000313" key="9">
    <source>
        <dbReference type="EMBL" id="POR38530.1"/>
    </source>
</evidence>
<reference evidence="9 10" key="1">
    <citation type="submission" date="2018-01" db="EMBL/GenBank/DDBJ databases">
        <title>Harnessing the power of phylogenomics to disentangle the directionality and signatures of interkingdom host jumping in the parasitic fungal genus Tolypocladium.</title>
        <authorList>
            <person name="Quandt C.A."/>
            <person name="Patterson W."/>
            <person name="Spatafora J.W."/>
        </authorList>
    </citation>
    <scope>NUCLEOTIDE SEQUENCE [LARGE SCALE GENOMIC DNA]</scope>
    <source>
        <strain evidence="9 10">NRBC 100945</strain>
    </source>
</reference>
<dbReference type="PANTHER" id="PTHR10778">
    <property type="entry name" value="SOLUTE CARRIER FAMILY 35 MEMBER B"/>
    <property type="match status" value="1"/>
</dbReference>
<dbReference type="GO" id="GO:0005789">
    <property type="term" value="C:endoplasmic reticulum membrane"/>
    <property type="evidence" value="ECO:0007669"/>
    <property type="project" value="TreeGrafter"/>
</dbReference>
<keyword evidence="10" id="KW-1185">Reference proteome</keyword>
<feature type="region of interest" description="Disordered" evidence="7">
    <location>
        <begin position="309"/>
        <end position="337"/>
    </location>
</feature>
<evidence type="ECO:0000313" key="10">
    <source>
        <dbReference type="Proteomes" id="UP000237481"/>
    </source>
</evidence>
<evidence type="ECO:0000256" key="7">
    <source>
        <dbReference type="SAM" id="MobiDB-lite"/>
    </source>
</evidence>
<feature type="transmembrane region" description="Helical" evidence="8">
    <location>
        <begin position="162"/>
        <end position="183"/>
    </location>
</feature>
<comment type="caution">
    <text evidence="9">The sequence shown here is derived from an EMBL/GenBank/DDBJ whole genome shotgun (WGS) entry which is preliminary data.</text>
</comment>
<name>A0A2S4L7W2_9HYPO</name>
<dbReference type="GO" id="GO:0005464">
    <property type="term" value="F:UDP-xylose transmembrane transporter activity"/>
    <property type="evidence" value="ECO:0007669"/>
    <property type="project" value="TreeGrafter"/>
</dbReference>
<feature type="transmembrane region" description="Helical" evidence="8">
    <location>
        <begin position="98"/>
        <end position="117"/>
    </location>
</feature>
<keyword evidence="6 8" id="KW-0472">Membrane</keyword>
<organism evidence="9 10">
    <name type="scientific">Tolypocladium paradoxum</name>
    <dbReference type="NCBI Taxonomy" id="94208"/>
    <lineage>
        <taxon>Eukaryota</taxon>
        <taxon>Fungi</taxon>
        <taxon>Dikarya</taxon>
        <taxon>Ascomycota</taxon>
        <taxon>Pezizomycotina</taxon>
        <taxon>Sordariomycetes</taxon>
        <taxon>Hypocreomycetidae</taxon>
        <taxon>Hypocreales</taxon>
        <taxon>Ophiocordycipitaceae</taxon>
        <taxon>Tolypocladium</taxon>
    </lineage>
</organism>
<protein>
    <submittedName>
        <fullName evidence="9">AMP deaminase</fullName>
    </submittedName>
</protein>
<evidence type="ECO:0000256" key="2">
    <source>
        <dbReference type="ARBA" id="ARBA00022448"/>
    </source>
</evidence>
<dbReference type="GO" id="GO:0000139">
    <property type="term" value="C:Golgi membrane"/>
    <property type="evidence" value="ECO:0007669"/>
    <property type="project" value="TreeGrafter"/>
</dbReference>
<feature type="compositionally biased region" description="Low complexity" evidence="7">
    <location>
        <begin position="319"/>
        <end position="333"/>
    </location>
</feature>
<evidence type="ECO:0000256" key="8">
    <source>
        <dbReference type="SAM" id="Phobius"/>
    </source>
</evidence>
<feature type="transmembrane region" description="Helical" evidence="8">
    <location>
        <begin position="138"/>
        <end position="156"/>
    </location>
</feature>
<gene>
    <name evidence="9" type="ORF">TPAR_01270</name>
</gene>
<dbReference type="EMBL" id="PKSG01000130">
    <property type="protein sequence ID" value="POR38530.1"/>
    <property type="molecule type" value="Genomic_DNA"/>
</dbReference>
<keyword evidence="4 8" id="KW-0812">Transmembrane</keyword>
<dbReference type="Pfam" id="PF08449">
    <property type="entry name" value="UAA"/>
    <property type="match status" value="1"/>
</dbReference>
<accession>A0A2S4L7W2</accession>
<dbReference type="Proteomes" id="UP000237481">
    <property type="component" value="Unassembled WGS sequence"/>
</dbReference>
<comment type="subcellular location">
    <subcellularLocation>
        <location evidence="1">Endomembrane system</location>
        <topology evidence="1">Multi-pass membrane protein</topology>
    </subcellularLocation>
</comment>
<dbReference type="STRING" id="94208.A0A2S4L7W2"/>
<keyword evidence="2" id="KW-0813">Transport</keyword>